<reference evidence="2 3" key="1">
    <citation type="submission" date="2023-03" db="EMBL/GenBank/DDBJ databases">
        <title>Genome insight into feeding habits of ladybird beetles.</title>
        <authorList>
            <person name="Li H.-S."/>
            <person name="Huang Y.-H."/>
            <person name="Pang H."/>
        </authorList>
    </citation>
    <scope>NUCLEOTIDE SEQUENCE [LARGE SCALE GENOMIC DNA]</scope>
    <source>
        <strain evidence="2">SYSU_2023b</strain>
        <tissue evidence="2">Whole body</tissue>
    </source>
</reference>
<dbReference type="PROSITE" id="PS50297">
    <property type="entry name" value="ANK_REP_REGION"/>
    <property type="match status" value="1"/>
</dbReference>
<accession>A0AAW1V8U5</accession>
<dbReference type="GO" id="GO:0042981">
    <property type="term" value="P:regulation of apoptotic process"/>
    <property type="evidence" value="ECO:0007669"/>
    <property type="project" value="TreeGrafter"/>
</dbReference>
<gene>
    <name evidence="2" type="ORF">WA026_004401</name>
</gene>
<comment type="caution">
    <text evidence="2">The sequence shown here is derived from an EMBL/GenBank/DDBJ whole genome shotgun (WGS) entry which is preliminary data.</text>
</comment>
<proteinExistence type="predicted"/>
<organism evidence="2 3">
    <name type="scientific">Henosepilachna vigintioctopunctata</name>
    <dbReference type="NCBI Taxonomy" id="420089"/>
    <lineage>
        <taxon>Eukaryota</taxon>
        <taxon>Metazoa</taxon>
        <taxon>Ecdysozoa</taxon>
        <taxon>Arthropoda</taxon>
        <taxon>Hexapoda</taxon>
        <taxon>Insecta</taxon>
        <taxon>Pterygota</taxon>
        <taxon>Neoptera</taxon>
        <taxon>Endopterygota</taxon>
        <taxon>Coleoptera</taxon>
        <taxon>Polyphaga</taxon>
        <taxon>Cucujiformia</taxon>
        <taxon>Coccinelloidea</taxon>
        <taxon>Coccinellidae</taxon>
        <taxon>Epilachninae</taxon>
        <taxon>Epilachnini</taxon>
        <taxon>Henosepilachna</taxon>
    </lineage>
</organism>
<dbReference type="Proteomes" id="UP001431783">
    <property type="component" value="Unassembled WGS sequence"/>
</dbReference>
<dbReference type="EMBL" id="JARQZJ010000122">
    <property type="protein sequence ID" value="KAK9889132.1"/>
    <property type="molecule type" value="Genomic_DNA"/>
</dbReference>
<dbReference type="InterPro" id="IPR036770">
    <property type="entry name" value="Ankyrin_rpt-contain_sf"/>
</dbReference>
<feature type="repeat" description="ANK" evidence="1">
    <location>
        <begin position="74"/>
        <end position="106"/>
    </location>
</feature>
<sequence>MESTLVKDENLKQNDEGDIEELEEISDDDVENEMDKISMDKNTNLHFSSAVGQIDTFSRDLEASDQKIDAENFMGWTPLMMAVRNGHIDIVKILLEKGADITKKNKLGMNIFSLSVASGKLEMMEMVLLHMLRGGISRNKIQENISPLSLVLLFEKPQLMNWLINQGFDVNSVTPKTSLSPLMFASVIKNTSALDILESRQVNKKHKNYMGLTYQEIKIWKHRGLQYLKERNTFKQNPNIIPDIAPPTIVTTTPDPIPKSKENIIEKHTPSEKKTDIEKGQFEVKLRVPNNTPCSNHAAKEIHKRNNKSLNKLHSRLENLNIEVPVNQVPNANNSVDCDNTQKTVQKQNDLKHLQEYPDEYQAKSSYHHPSNVHYRNYVHVLNSPYGINGVGSPATPVTPIMIVPHYQNVHPTGDVPQHSPMSFVTSPHNIYHNASPHVYYPAQIADMNQFNYDNVQSYNGFYNNSMYYQVVAPAQNVYPFPS</sequence>
<dbReference type="SMART" id="SM00248">
    <property type="entry name" value="ANK"/>
    <property type="match status" value="3"/>
</dbReference>
<dbReference type="Pfam" id="PF12796">
    <property type="entry name" value="Ank_2"/>
    <property type="match status" value="1"/>
</dbReference>
<evidence type="ECO:0000313" key="3">
    <source>
        <dbReference type="Proteomes" id="UP001431783"/>
    </source>
</evidence>
<dbReference type="SUPFAM" id="SSF48403">
    <property type="entry name" value="Ankyrin repeat"/>
    <property type="match status" value="1"/>
</dbReference>
<dbReference type="AlphaFoldDB" id="A0AAW1V8U5"/>
<evidence type="ECO:0000313" key="2">
    <source>
        <dbReference type="EMBL" id="KAK9889132.1"/>
    </source>
</evidence>
<name>A0AAW1V8U5_9CUCU</name>
<dbReference type="GO" id="GO:0005634">
    <property type="term" value="C:nucleus"/>
    <property type="evidence" value="ECO:0007669"/>
    <property type="project" value="TreeGrafter"/>
</dbReference>
<dbReference type="PROSITE" id="PS50088">
    <property type="entry name" value="ANK_REPEAT"/>
    <property type="match status" value="1"/>
</dbReference>
<dbReference type="PANTHER" id="PTHR24183:SF1">
    <property type="entry name" value="FIBRONECTIN TYPE 3 AND ANKYRIN REPEAT DOMAINS PROTEIN 1"/>
    <property type="match status" value="1"/>
</dbReference>
<dbReference type="Gene3D" id="1.25.40.20">
    <property type="entry name" value="Ankyrin repeat-containing domain"/>
    <property type="match status" value="1"/>
</dbReference>
<dbReference type="PANTHER" id="PTHR24183">
    <property type="entry name" value="FIBRONECTIN TYPE 3 AND ANKYRIN REPEAT DOMAINS PROTEIN 1"/>
    <property type="match status" value="1"/>
</dbReference>
<dbReference type="InterPro" id="IPR002110">
    <property type="entry name" value="Ankyrin_rpt"/>
</dbReference>
<keyword evidence="1" id="KW-0040">ANK repeat</keyword>
<protein>
    <submittedName>
        <fullName evidence="2">Uncharacterized protein</fullName>
    </submittedName>
</protein>
<keyword evidence="3" id="KW-1185">Reference proteome</keyword>
<evidence type="ECO:0000256" key="1">
    <source>
        <dbReference type="PROSITE-ProRule" id="PRU00023"/>
    </source>
</evidence>